<evidence type="ECO:0000256" key="7">
    <source>
        <dbReference type="SAM" id="SignalP"/>
    </source>
</evidence>
<dbReference type="AlphaFoldDB" id="A0A6P1TA49"/>
<feature type="compositionally biased region" description="Polar residues" evidence="6">
    <location>
        <begin position="25"/>
        <end position="36"/>
    </location>
</feature>
<name>A0A6P1TA49_9GAMM</name>
<feature type="compositionally biased region" description="Pro residues" evidence="6">
    <location>
        <begin position="45"/>
        <end position="56"/>
    </location>
</feature>
<dbReference type="PANTHER" id="PTHR47360">
    <property type="entry name" value="MUREIN DD-ENDOPEPTIDASE MEPS/MUREIN LD-CARBOXYPEPTIDASE"/>
    <property type="match status" value="1"/>
</dbReference>
<evidence type="ECO:0000256" key="4">
    <source>
        <dbReference type="ARBA" id="ARBA00022801"/>
    </source>
</evidence>
<evidence type="ECO:0000313" key="11">
    <source>
        <dbReference type="Proteomes" id="UP000464675"/>
    </source>
</evidence>
<feature type="domain" description="NlpC/P60" evidence="8">
    <location>
        <begin position="59"/>
        <end position="180"/>
    </location>
</feature>
<dbReference type="GO" id="GO:0006508">
    <property type="term" value="P:proteolysis"/>
    <property type="evidence" value="ECO:0007669"/>
    <property type="project" value="UniProtKB-KW"/>
</dbReference>
<dbReference type="PROSITE" id="PS51257">
    <property type="entry name" value="PROKAR_LIPOPROTEIN"/>
    <property type="match status" value="1"/>
</dbReference>
<evidence type="ECO:0000259" key="8">
    <source>
        <dbReference type="PROSITE" id="PS51935"/>
    </source>
</evidence>
<dbReference type="InterPro" id="IPR000064">
    <property type="entry name" value="NLP_P60_dom"/>
</dbReference>
<evidence type="ECO:0000256" key="5">
    <source>
        <dbReference type="ARBA" id="ARBA00022807"/>
    </source>
</evidence>
<comment type="similarity">
    <text evidence="1">Belongs to the peptidase C40 family.</text>
</comment>
<dbReference type="Proteomes" id="UP000464675">
    <property type="component" value="Chromosome"/>
</dbReference>
<keyword evidence="3 7" id="KW-0732">Signal</keyword>
<proteinExistence type="inferred from homology"/>
<reference evidence="9 12" key="2">
    <citation type="submission" date="2020-08" db="EMBL/GenBank/DDBJ databases">
        <title>Genomic Encyclopedia of Type Strains, Phase IV (KMG-IV): sequencing the most valuable type-strain genomes for metagenomic binning, comparative biology and taxonomic classification.</title>
        <authorList>
            <person name="Goeker M."/>
        </authorList>
    </citation>
    <scope>NUCLEOTIDE SEQUENCE [LARGE SCALE GENOMIC DNA]</scope>
    <source>
        <strain evidence="9 12">DSM 11525</strain>
    </source>
</reference>
<evidence type="ECO:0000313" key="9">
    <source>
        <dbReference type="EMBL" id="MBB5211974.1"/>
    </source>
</evidence>
<keyword evidence="11" id="KW-1185">Reference proteome</keyword>
<dbReference type="InterPro" id="IPR052062">
    <property type="entry name" value="Murein_DD/LD_carboxypeptidase"/>
</dbReference>
<dbReference type="EMBL" id="JACHHR010000003">
    <property type="protein sequence ID" value="MBB5211974.1"/>
    <property type="molecule type" value="Genomic_DNA"/>
</dbReference>
<sequence>MKRRLLLPYSLAMLTTAGCSMAPYQNSPVDTASPSYSPAKEHPQPAKPPKSEPVPSPDELVKASLYQQHQEWKGIPYRLGGMSRRGVDCSALVYLIYRDHMGIQLPRTTQYQAVAGEAIKQGQLRPGDLVFFRTGRRGRHVGIYIEEGKFLHASVSKGVTISDLSDYYWKSRYWRARRLVIESGSES</sequence>
<protein>
    <submittedName>
        <fullName evidence="9">Cell wall-associated NlpC family hydrolase</fullName>
    </submittedName>
    <submittedName>
        <fullName evidence="10">Hydrolase Nlp/P60</fullName>
    </submittedName>
</protein>
<evidence type="ECO:0000313" key="10">
    <source>
        <dbReference type="EMBL" id="QHQ39658.1"/>
    </source>
</evidence>
<accession>A0A6P1TA49</accession>
<dbReference type="OrthoDB" id="9807055at2"/>
<dbReference type="Pfam" id="PF00877">
    <property type="entry name" value="NLPC_P60"/>
    <property type="match status" value="1"/>
</dbReference>
<dbReference type="Gene3D" id="3.90.1720.10">
    <property type="entry name" value="endopeptidase domain like (from Nostoc punctiforme)"/>
    <property type="match status" value="1"/>
</dbReference>
<organism evidence="9 12">
    <name type="scientific">Microbulbifer hydrolyticus</name>
    <dbReference type="NCBI Taxonomy" id="48074"/>
    <lineage>
        <taxon>Bacteria</taxon>
        <taxon>Pseudomonadati</taxon>
        <taxon>Pseudomonadota</taxon>
        <taxon>Gammaproteobacteria</taxon>
        <taxon>Cellvibrionales</taxon>
        <taxon>Microbulbiferaceae</taxon>
        <taxon>Microbulbifer</taxon>
    </lineage>
</organism>
<dbReference type="PROSITE" id="PS51935">
    <property type="entry name" value="NLPC_P60"/>
    <property type="match status" value="1"/>
</dbReference>
<evidence type="ECO:0000256" key="1">
    <source>
        <dbReference type="ARBA" id="ARBA00007074"/>
    </source>
</evidence>
<evidence type="ECO:0000256" key="6">
    <source>
        <dbReference type="SAM" id="MobiDB-lite"/>
    </source>
</evidence>
<evidence type="ECO:0000256" key="3">
    <source>
        <dbReference type="ARBA" id="ARBA00022729"/>
    </source>
</evidence>
<gene>
    <name evidence="10" type="ORF">GTQ55_12115</name>
    <name evidence="9" type="ORF">HNQ53_002199</name>
</gene>
<dbReference type="PANTHER" id="PTHR47360:SF1">
    <property type="entry name" value="ENDOPEPTIDASE NLPC-RELATED"/>
    <property type="match status" value="1"/>
</dbReference>
<feature type="signal peptide" evidence="7">
    <location>
        <begin position="1"/>
        <end position="22"/>
    </location>
</feature>
<dbReference type="SUPFAM" id="SSF54001">
    <property type="entry name" value="Cysteine proteinases"/>
    <property type="match status" value="1"/>
</dbReference>
<keyword evidence="2" id="KW-0645">Protease</keyword>
<keyword evidence="5" id="KW-0788">Thiol protease</keyword>
<feature type="region of interest" description="Disordered" evidence="6">
    <location>
        <begin position="25"/>
        <end position="57"/>
    </location>
</feature>
<evidence type="ECO:0000256" key="2">
    <source>
        <dbReference type="ARBA" id="ARBA00022670"/>
    </source>
</evidence>
<dbReference type="RefSeq" id="WP_161858975.1">
    <property type="nucleotide sequence ID" value="NZ_CP047491.1"/>
</dbReference>
<keyword evidence="4 9" id="KW-0378">Hydrolase</keyword>
<feature type="chain" id="PRO_5043691730" evidence="7">
    <location>
        <begin position="23"/>
        <end position="187"/>
    </location>
</feature>
<dbReference type="EMBL" id="CP047491">
    <property type="protein sequence ID" value="QHQ39658.1"/>
    <property type="molecule type" value="Genomic_DNA"/>
</dbReference>
<evidence type="ECO:0000313" key="12">
    <source>
        <dbReference type="Proteomes" id="UP000563601"/>
    </source>
</evidence>
<dbReference type="InterPro" id="IPR038765">
    <property type="entry name" value="Papain-like_cys_pep_sf"/>
</dbReference>
<dbReference type="Proteomes" id="UP000563601">
    <property type="component" value="Unassembled WGS sequence"/>
</dbReference>
<dbReference type="GO" id="GO:0008234">
    <property type="term" value="F:cysteine-type peptidase activity"/>
    <property type="evidence" value="ECO:0007669"/>
    <property type="project" value="UniProtKB-KW"/>
</dbReference>
<reference evidence="10 11" key="1">
    <citation type="submission" date="2020-01" db="EMBL/GenBank/DDBJ databases">
        <title>The possibility of degradation of plastic by Microbulbifer hydrolyticus IRE-31.</title>
        <authorList>
            <person name="Liu L."/>
        </authorList>
    </citation>
    <scope>NUCLEOTIDE SEQUENCE [LARGE SCALE GENOMIC DNA]</scope>
    <source>
        <strain evidence="10 11">IRE-31</strain>
    </source>
</reference>